<evidence type="ECO:0000313" key="2">
    <source>
        <dbReference type="EMBL" id="OHA62179.1"/>
    </source>
</evidence>
<keyword evidence="1" id="KW-1133">Transmembrane helix</keyword>
<gene>
    <name evidence="2" type="ORF">A2117_02215</name>
</gene>
<organism evidence="2 3">
    <name type="scientific">Candidatus Wildermuthbacteria bacterium GWA2_46_15</name>
    <dbReference type="NCBI Taxonomy" id="1802443"/>
    <lineage>
        <taxon>Bacteria</taxon>
        <taxon>Candidatus Wildermuthiibacteriota</taxon>
    </lineage>
</organism>
<dbReference type="STRING" id="1802443.A2117_02215"/>
<keyword evidence="1" id="KW-0472">Membrane</keyword>
<evidence type="ECO:0000313" key="3">
    <source>
        <dbReference type="Proteomes" id="UP000179245"/>
    </source>
</evidence>
<dbReference type="EMBL" id="MHTO01000019">
    <property type="protein sequence ID" value="OHA62179.1"/>
    <property type="molecule type" value="Genomic_DNA"/>
</dbReference>
<feature type="transmembrane region" description="Helical" evidence="1">
    <location>
        <begin position="12"/>
        <end position="34"/>
    </location>
</feature>
<keyword evidence="1" id="KW-0812">Transmembrane</keyword>
<name>A0A1G2QPZ4_9BACT</name>
<protein>
    <recommendedName>
        <fullName evidence="4">DUF5671 domain-containing protein</fullName>
    </recommendedName>
</protein>
<evidence type="ECO:0000256" key="1">
    <source>
        <dbReference type="SAM" id="Phobius"/>
    </source>
</evidence>
<accession>A0A1G2QPZ4</accession>
<comment type="caution">
    <text evidence="2">The sequence shown here is derived from an EMBL/GenBank/DDBJ whole genome shotgun (WGS) entry which is preliminary data.</text>
</comment>
<proteinExistence type="predicted"/>
<reference evidence="2 3" key="1">
    <citation type="journal article" date="2016" name="Nat. Commun.">
        <title>Thousands of microbial genomes shed light on interconnected biogeochemical processes in an aquifer system.</title>
        <authorList>
            <person name="Anantharaman K."/>
            <person name="Brown C.T."/>
            <person name="Hug L.A."/>
            <person name="Sharon I."/>
            <person name="Castelle C.J."/>
            <person name="Probst A.J."/>
            <person name="Thomas B.C."/>
            <person name="Singh A."/>
            <person name="Wilkins M.J."/>
            <person name="Karaoz U."/>
            <person name="Brodie E.L."/>
            <person name="Williams K.H."/>
            <person name="Hubbard S.S."/>
            <person name="Banfield J.F."/>
        </authorList>
    </citation>
    <scope>NUCLEOTIDE SEQUENCE [LARGE SCALE GENOMIC DNA]</scope>
</reference>
<evidence type="ECO:0008006" key="4">
    <source>
        <dbReference type="Google" id="ProtNLM"/>
    </source>
</evidence>
<feature type="transmembrane region" description="Helical" evidence="1">
    <location>
        <begin position="117"/>
        <end position="135"/>
    </location>
</feature>
<dbReference type="AlphaFoldDB" id="A0A1G2QPZ4"/>
<sequence>MKQPLIRTIYLYLFTLIGLVLITIGSVNLINLGLKRFIFTKADQELNYNLKPSFPMTIDGRAATEEDFISAVEKCQEKCDLTSEQKQQIASWLKDYKIWQEQEKQFDYLAQQRQREFSLALALIIVGLPLYLYHWSTIKRETKD</sequence>
<dbReference type="Proteomes" id="UP000179245">
    <property type="component" value="Unassembled WGS sequence"/>
</dbReference>